<feature type="region of interest" description="Disordered" evidence="6">
    <location>
        <begin position="1"/>
        <end position="73"/>
    </location>
</feature>
<dbReference type="OrthoDB" id="2504347at2759"/>
<keyword evidence="3 7" id="KW-0812">Transmembrane</keyword>
<feature type="compositionally biased region" description="Low complexity" evidence="6">
    <location>
        <begin position="49"/>
        <end position="71"/>
    </location>
</feature>
<gene>
    <name evidence="9" type="ORF">O181_051889</name>
</gene>
<feature type="transmembrane region" description="Helical" evidence="7">
    <location>
        <begin position="747"/>
        <end position="766"/>
    </location>
</feature>
<dbReference type="EMBL" id="AVOT02022641">
    <property type="protein sequence ID" value="MBW0512174.1"/>
    <property type="molecule type" value="Genomic_DNA"/>
</dbReference>
<feature type="compositionally biased region" description="Polar residues" evidence="6">
    <location>
        <begin position="115"/>
        <end position="127"/>
    </location>
</feature>
<evidence type="ECO:0000256" key="7">
    <source>
        <dbReference type="SAM" id="Phobius"/>
    </source>
</evidence>
<dbReference type="Proteomes" id="UP000765509">
    <property type="component" value="Unassembled WGS sequence"/>
</dbReference>
<feature type="transmembrane region" description="Helical" evidence="7">
    <location>
        <begin position="572"/>
        <end position="592"/>
    </location>
</feature>
<keyword evidence="4 7" id="KW-1133">Transmembrane helix</keyword>
<feature type="domain" description="Amino acid transporter transmembrane" evidence="8">
    <location>
        <begin position="244"/>
        <end position="398"/>
    </location>
</feature>
<evidence type="ECO:0000256" key="4">
    <source>
        <dbReference type="ARBA" id="ARBA00022989"/>
    </source>
</evidence>
<dbReference type="GO" id="GO:0005774">
    <property type="term" value="C:vacuolar membrane"/>
    <property type="evidence" value="ECO:0007669"/>
    <property type="project" value="TreeGrafter"/>
</dbReference>
<evidence type="ECO:0000259" key="8">
    <source>
        <dbReference type="Pfam" id="PF01490"/>
    </source>
</evidence>
<feature type="region of interest" description="Disordered" evidence="6">
    <location>
        <begin position="98"/>
        <end position="131"/>
    </location>
</feature>
<protein>
    <recommendedName>
        <fullName evidence="8">Amino acid transporter transmembrane domain-containing protein</fullName>
    </recommendedName>
</protein>
<feature type="transmembrane region" description="Helical" evidence="7">
    <location>
        <begin position="407"/>
        <end position="424"/>
    </location>
</feature>
<dbReference type="PANTHER" id="PTHR22950:SF695">
    <property type="entry name" value="AMINO ACID TRANSPORTER TRANSMEMBRANE DOMAIN-CONTAINING PROTEIN"/>
    <property type="match status" value="1"/>
</dbReference>
<evidence type="ECO:0000256" key="5">
    <source>
        <dbReference type="ARBA" id="ARBA00023136"/>
    </source>
</evidence>
<comment type="caution">
    <text evidence="9">The sequence shown here is derived from an EMBL/GenBank/DDBJ whole genome shotgun (WGS) entry which is preliminary data.</text>
</comment>
<feature type="transmembrane region" description="Helical" evidence="7">
    <location>
        <begin position="367"/>
        <end position="387"/>
    </location>
</feature>
<feature type="compositionally biased region" description="Polar residues" evidence="6">
    <location>
        <begin position="98"/>
        <end position="107"/>
    </location>
</feature>
<proteinExistence type="inferred from homology"/>
<evidence type="ECO:0000256" key="1">
    <source>
        <dbReference type="ARBA" id="ARBA00004141"/>
    </source>
</evidence>
<organism evidence="9 10">
    <name type="scientific">Austropuccinia psidii MF-1</name>
    <dbReference type="NCBI Taxonomy" id="1389203"/>
    <lineage>
        <taxon>Eukaryota</taxon>
        <taxon>Fungi</taxon>
        <taxon>Dikarya</taxon>
        <taxon>Basidiomycota</taxon>
        <taxon>Pucciniomycotina</taxon>
        <taxon>Pucciniomycetes</taxon>
        <taxon>Pucciniales</taxon>
        <taxon>Sphaerophragmiaceae</taxon>
        <taxon>Austropuccinia</taxon>
    </lineage>
</organism>
<reference evidence="9" key="1">
    <citation type="submission" date="2021-03" db="EMBL/GenBank/DDBJ databases">
        <title>Draft genome sequence of rust myrtle Austropuccinia psidii MF-1, a brazilian biotype.</title>
        <authorList>
            <person name="Quecine M.C."/>
            <person name="Pachon D.M.R."/>
            <person name="Bonatelli M.L."/>
            <person name="Correr F.H."/>
            <person name="Franceschini L.M."/>
            <person name="Leite T.F."/>
            <person name="Margarido G.R.A."/>
            <person name="Almeida C.A."/>
            <person name="Ferrarezi J.A."/>
            <person name="Labate C.A."/>
        </authorList>
    </citation>
    <scope>NUCLEOTIDE SEQUENCE</scope>
    <source>
        <strain evidence="9">MF-1</strain>
    </source>
</reference>
<feature type="compositionally biased region" description="Polar residues" evidence="6">
    <location>
        <begin position="28"/>
        <end position="48"/>
    </location>
</feature>
<feature type="compositionally biased region" description="Polar residues" evidence="6">
    <location>
        <begin position="208"/>
        <end position="217"/>
    </location>
</feature>
<dbReference type="GO" id="GO:0015179">
    <property type="term" value="F:L-amino acid transmembrane transporter activity"/>
    <property type="evidence" value="ECO:0007669"/>
    <property type="project" value="TreeGrafter"/>
</dbReference>
<dbReference type="InterPro" id="IPR013057">
    <property type="entry name" value="AA_transpt_TM"/>
</dbReference>
<name>A0A9Q3DZN1_9BASI</name>
<sequence length="784" mass="86607">MSKKISSKTENQTSSTNSTSSSTSSSSIQLNLNVVQSTSRPVTPTLNLNSSNSIQSISSSSSSTPSTTTSSKFHSDLDLDHLNHRSLSYSPARILSFQSNNLNPSPQSDHHSIAIRSQSQSDNQLKSNQDHQNYHHQLQNDQIIQINQNDNGNNNDDDEDGEDDDEAHSQNYKHINLIWSKHHKHDEEDDQDENGERQPLVSDCDQPISPTSDSSIQAYPKSFKPPKKKAVYGGGRLDWGGELEIWQVSLAVASSILSPAPLFIPHAFLLLGLPIGLPVLFLIAFLAWFSHVILVLCGRYVGGRTYAQVASAVFPDTLKGFNLWFGESIVEIGRAFVAGGRGMVNMMMVSDLFAQLTKQYTPKAAILYSRVFIIALVALLSLIPNFARPRRPIFLPTVFPTLSTLPSLLTALWPIAIGIIAIRLRQLNNELGRKLPPTGSGDVYSEIMGGTAWGGFAILLFCLMTPQSTFTHLRSLKRINKPPKNPTHRMVSLAASSDEPTPISDPLLAGPNRPSIFSSYTLRRYSWESAAFFGVLYAQLICLGWGLVGYLGMEHGGYEVNFLASLPSNDPWISTSRVLLLIVLIPSIPLSLRPATTALFHLMRIPFLIHTASSRRKKLRRRGLGVAKRAEAEWDDEDEDEPLVGKKLWRARWVTIAVWVIVATGAIQLGASNGGEGSTIEILGCVGSTTLAGLLPAGFFVVLFHIRKARSIFMTDPRSPRIHNELLLRKELQIQKRLSGRRIWQDVGVFGLLMPFCLVVMIKGLITVLSQTGISSEHKLLHTY</sequence>
<dbReference type="Pfam" id="PF01490">
    <property type="entry name" value="Aa_trans"/>
    <property type="match status" value="1"/>
</dbReference>
<feature type="region of interest" description="Disordered" evidence="6">
    <location>
        <begin position="147"/>
        <end position="167"/>
    </location>
</feature>
<evidence type="ECO:0000313" key="9">
    <source>
        <dbReference type="EMBL" id="MBW0512174.1"/>
    </source>
</evidence>
<feature type="compositionally biased region" description="Low complexity" evidence="6">
    <location>
        <begin position="8"/>
        <end position="27"/>
    </location>
</feature>
<feature type="transmembrane region" description="Helical" evidence="7">
    <location>
        <begin position="530"/>
        <end position="552"/>
    </location>
</feature>
<feature type="transmembrane region" description="Helical" evidence="7">
    <location>
        <begin position="275"/>
        <end position="297"/>
    </location>
</feature>
<evidence type="ECO:0000256" key="3">
    <source>
        <dbReference type="ARBA" id="ARBA00022692"/>
    </source>
</evidence>
<evidence type="ECO:0000256" key="6">
    <source>
        <dbReference type="SAM" id="MobiDB-lite"/>
    </source>
</evidence>
<keyword evidence="5 7" id="KW-0472">Membrane</keyword>
<keyword evidence="10" id="KW-1185">Reference proteome</keyword>
<dbReference type="AlphaFoldDB" id="A0A9Q3DZN1"/>
<evidence type="ECO:0000256" key="2">
    <source>
        <dbReference type="ARBA" id="ARBA00008066"/>
    </source>
</evidence>
<feature type="transmembrane region" description="Helical" evidence="7">
    <location>
        <begin position="677"/>
        <end position="704"/>
    </location>
</feature>
<feature type="transmembrane region" description="Helical" evidence="7">
    <location>
        <begin position="653"/>
        <end position="671"/>
    </location>
</feature>
<comment type="subcellular location">
    <subcellularLocation>
        <location evidence="1">Membrane</location>
        <topology evidence="1">Multi-pass membrane protein</topology>
    </subcellularLocation>
</comment>
<accession>A0A9Q3DZN1</accession>
<feature type="region of interest" description="Disordered" evidence="6">
    <location>
        <begin position="183"/>
        <end position="222"/>
    </location>
</feature>
<dbReference type="PANTHER" id="PTHR22950">
    <property type="entry name" value="AMINO ACID TRANSPORTER"/>
    <property type="match status" value="1"/>
</dbReference>
<comment type="similarity">
    <text evidence="2">Belongs to the amino acid/polyamine transporter 2 family.</text>
</comment>
<evidence type="ECO:0000313" key="10">
    <source>
        <dbReference type="Proteomes" id="UP000765509"/>
    </source>
</evidence>
<feature type="compositionally biased region" description="Acidic residues" evidence="6">
    <location>
        <begin position="155"/>
        <end position="166"/>
    </location>
</feature>